<keyword evidence="2" id="KW-1185">Reference proteome</keyword>
<name>A0ABN8SZL7_9CNID</name>
<sequence length="118" mass="13506">MLHIITLHYALLQSLAEVNQFIEGLKLNGLLECMRQHPYEARKLFIYENNQISGEELDDLLVPLFAKPGSNKRELEERVSFNFTRYLEDVNDAEVKGTIDDFNTAEKSHIVITAGVVL</sequence>
<evidence type="ECO:0000313" key="2">
    <source>
        <dbReference type="Proteomes" id="UP001159427"/>
    </source>
</evidence>
<protein>
    <submittedName>
        <fullName evidence="1">Uncharacterized protein</fullName>
    </submittedName>
</protein>
<dbReference type="Proteomes" id="UP001159427">
    <property type="component" value="Unassembled WGS sequence"/>
</dbReference>
<accession>A0ABN8SZL7</accession>
<comment type="caution">
    <text evidence="1">The sequence shown here is derived from an EMBL/GenBank/DDBJ whole genome shotgun (WGS) entry which is preliminary data.</text>
</comment>
<proteinExistence type="predicted"/>
<dbReference type="EMBL" id="CALNXI010004593">
    <property type="protein sequence ID" value="CAH3196132.1"/>
    <property type="molecule type" value="Genomic_DNA"/>
</dbReference>
<gene>
    <name evidence="1" type="ORF">PEVE_00031851</name>
</gene>
<organism evidence="1 2">
    <name type="scientific">Porites evermanni</name>
    <dbReference type="NCBI Taxonomy" id="104178"/>
    <lineage>
        <taxon>Eukaryota</taxon>
        <taxon>Metazoa</taxon>
        <taxon>Cnidaria</taxon>
        <taxon>Anthozoa</taxon>
        <taxon>Hexacorallia</taxon>
        <taxon>Scleractinia</taxon>
        <taxon>Fungiina</taxon>
        <taxon>Poritidae</taxon>
        <taxon>Porites</taxon>
    </lineage>
</organism>
<reference evidence="1 2" key="1">
    <citation type="submission" date="2022-05" db="EMBL/GenBank/DDBJ databases">
        <authorList>
            <consortium name="Genoscope - CEA"/>
            <person name="William W."/>
        </authorList>
    </citation>
    <scope>NUCLEOTIDE SEQUENCE [LARGE SCALE GENOMIC DNA]</scope>
</reference>
<evidence type="ECO:0000313" key="1">
    <source>
        <dbReference type="EMBL" id="CAH3196132.1"/>
    </source>
</evidence>